<dbReference type="SUPFAM" id="SSF143968">
    <property type="entry name" value="UbiD C-terminal domain-like"/>
    <property type="match status" value="2"/>
</dbReference>
<keyword evidence="6" id="KW-1185">Reference proteome</keyword>
<dbReference type="PANTHER" id="PTHR30108:SF7">
    <property type="entry name" value="3-POLYPRENYL-4-HYDROXYBENZOATE DECARBOXYLASE"/>
    <property type="match status" value="1"/>
</dbReference>
<dbReference type="Pfam" id="PF20695">
    <property type="entry name" value="UbiD_N"/>
    <property type="match status" value="1"/>
</dbReference>
<feature type="domain" description="3-octaprenyl-4-hydroxybenzoate carboxy-lyase-like Rift-related" evidence="2">
    <location>
        <begin position="119"/>
        <end position="314"/>
    </location>
</feature>
<proteinExistence type="predicted"/>
<dbReference type="GO" id="GO:0005737">
    <property type="term" value="C:cytoplasm"/>
    <property type="evidence" value="ECO:0007669"/>
    <property type="project" value="TreeGrafter"/>
</dbReference>
<sequence length="610" mass="67549">MAYSSLEACLVDLEKNGHLVRIKEEVDPHLEMAAIHLRVYDAKGPALLFENVKGSKYRAASNIFGTLDRSKFIFRDTLQLVQKIIELKGDPMKAIKRPLQNISTGLAALKALPKKQSSFSFDQIQVSDLPLIKHWPMDGGAFVTLPQVYTEDADKPGIMQSNLGMYRIQLSGNDYELNKEIGLHYQIHRGIGVHQTKANRKGQALKVSCFVGGPPSHSLSAVMPLPEGISEMTFAGLLGGRRFRYAYDALGNAISTDADFVITGEVDPYQTKPEGPFGDHLGYYSLTHPFPLMKVHNVYAKKNAIWAFTVVGRPPQEDTSFGELIHELTGNAIPQEIPGVKEVHAVDAAGVHPLLLAIGSERYTPYMPAKQPAELLTIANHVLGTGQLSLAKFLFITADDTNQLTTHNIQQYLEYIFERIDLSRDLHFHTNTTIDTLDYSGTGLNSGSKLVLAAYGDKKRELCREVPQALKELQEFENAQLCMPGVVALQTKKFTTYTEAAKEMERLNGELSMVNGELNTVAQIIICDDASFTAATLKNYLWVTYTRCNPSHDVYGIDSFVQHKHWGCNGPVVFDVRIKPHHAPALEKDAAVEKRVDRLFAKGGSLEGVG</sequence>
<evidence type="ECO:0000259" key="3">
    <source>
        <dbReference type="Pfam" id="PF20695"/>
    </source>
</evidence>
<accession>A0A4Q1CLS8</accession>
<reference evidence="5 6" key="1">
    <citation type="submission" date="2019-01" db="EMBL/GenBank/DDBJ databases">
        <title>Lacibacter sp. strain TTM-7.</title>
        <authorList>
            <person name="Chen W.-M."/>
        </authorList>
    </citation>
    <scope>NUCLEOTIDE SEQUENCE [LARGE SCALE GENOMIC DNA]</scope>
    <source>
        <strain evidence="5 6">TTM-7</strain>
    </source>
</reference>
<dbReference type="OrthoDB" id="9809841at2"/>
<evidence type="ECO:0000313" key="5">
    <source>
        <dbReference type="EMBL" id="RXK61956.1"/>
    </source>
</evidence>
<organism evidence="5 6">
    <name type="scientific">Lacibacter luteus</name>
    <dbReference type="NCBI Taxonomy" id="2508719"/>
    <lineage>
        <taxon>Bacteria</taxon>
        <taxon>Pseudomonadati</taxon>
        <taxon>Bacteroidota</taxon>
        <taxon>Chitinophagia</taxon>
        <taxon>Chitinophagales</taxon>
        <taxon>Chitinophagaceae</taxon>
        <taxon>Lacibacter</taxon>
    </lineage>
</organism>
<dbReference type="InterPro" id="IPR048304">
    <property type="entry name" value="UbiD_Rift_dom"/>
</dbReference>
<dbReference type="Pfam" id="PF20696">
    <property type="entry name" value="UbiD_C"/>
    <property type="match status" value="1"/>
</dbReference>
<evidence type="ECO:0000259" key="2">
    <source>
        <dbReference type="Pfam" id="PF01977"/>
    </source>
</evidence>
<dbReference type="EMBL" id="SDHW01000001">
    <property type="protein sequence ID" value="RXK61956.1"/>
    <property type="molecule type" value="Genomic_DNA"/>
</dbReference>
<protein>
    <submittedName>
        <fullName evidence="5">UbiD family decarboxylase</fullName>
    </submittedName>
</protein>
<dbReference type="Gene3D" id="3.40.1670.10">
    <property type="entry name" value="UbiD C-terminal domain-like"/>
    <property type="match status" value="1"/>
</dbReference>
<feature type="domain" description="3-octaprenyl-4-hydroxybenzoate carboxy-lyase-like C-terminal" evidence="4">
    <location>
        <begin position="320"/>
        <end position="454"/>
    </location>
</feature>
<dbReference type="InterPro" id="IPR049383">
    <property type="entry name" value="UbiD-like_N"/>
</dbReference>
<dbReference type="Pfam" id="PF01977">
    <property type="entry name" value="UbiD"/>
    <property type="match status" value="1"/>
</dbReference>
<dbReference type="AlphaFoldDB" id="A0A4Q1CLS8"/>
<comment type="caution">
    <text evidence="5">The sequence shown here is derived from an EMBL/GenBank/DDBJ whole genome shotgun (WGS) entry which is preliminary data.</text>
</comment>
<evidence type="ECO:0000259" key="4">
    <source>
        <dbReference type="Pfam" id="PF20696"/>
    </source>
</evidence>
<dbReference type="GO" id="GO:0016831">
    <property type="term" value="F:carboxy-lyase activity"/>
    <property type="evidence" value="ECO:0007669"/>
    <property type="project" value="InterPro"/>
</dbReference>
<name>A0A4Q1CLS8_9BACT</name>
<dbReference type="InterPro" id="IPR049381">
    <property type="entry name" value="UbiD-like_C"/>
</dbReference>
<gene>
    <name evidence="5" type="ORF">ESA94_02785</name>
</gene>
<dbReference type="NCBIfam" id="TIGR00148">
    <property type="entry name" value="UbiD family decarboxylase"/>
    <property type="match status" value="1"/>
</dbReference>
<dbReference type="Proteomes" id="UP000290204">
    <property type="component" value="Unassembled WGS sequence"/>
</dbReference>
<feature type="domain" description="3-octaprenyl-4-hydroxybenzoate carboxy-lyase-like N-terminal" evidence="3">
    <location>
        <begin position="12"/>
        <end position="87"/>
    </location>
</feature>
<dbReference type="RefSeq" id="WP_129129328.1">
    <property type="nucleotide sequence ID" value="NZ_SDHW01000001.1"/>
</dbReference>
<dbReference type="InterPro" id="IPR002830">
    <property type="entry name" value="UbiD"/>
</dbReference>
<keyword evidence="1" id="KW-0175">Coiled coil</keyword>
<evidence type="ECO:0000256" key="1">
    <source>
        <dbReference type="SAM" id="Coils"/>
    </source>
</evidence>
<dbReference type="SUPFAM" id="SSF50475">
    <property type="entry name" value="FMN-binding split barrel"/>
    <property type="match status" value="1"/>
</dbReference>
<feature type="coiled-coil region" evidence="1">
    <location>
        <begin position="459"/>
        <end position="517"/>
    </location>
</feature>
<dbReference type="PANTHER" id="PTHR30108">
    <property type="entry name" value="3-OCTAPRENYL-4-HYDROXYBENZOATE CARBOXY-LYASE-RELATED"/>
    <property type="match status" value="1"/>
</dbReference>
<evidence type="ECO:0000313" key="6">
    <source>
        <dbReference type="Proteomes" id="UP000290204"/>
    </source>
</evidence>